<sequence>MTTRKQTAARRACAQVEAGLDALATGTTDHVRAELPGYALVPLEAHRATVRDTIRALLRALAADGTLSADDARAIRYAALRREAAGIPAQDVLAAFHVVGRDVWDALSHVDGIAPSTLVQLADRLWSWIQKTSVHVAEAFAGGGGAQGRQVVLRQRLLESVRAGDAAEGDAVENARRLGFVPGGVFRAVCTEAGPWVEGDLELLQRGLSRLPGTNHAGLHGTLMIVLCQGASPEAVSEEVHRQLTGRGSVGVGLERPGISGAETSIGDAERALRVAWPDSVSYFERAWLHSGLVDARTRLTPLYGEAKAVAAEHPGLAQAVRAFADEGFSLAAAAGALQLHPNTVAYRLDRWHELTGHDPRRFDGLALSMLSIGPPR</sequence>
<dbReference type="PATRIC" id="fig|582680.6.peg.819"/>
<comment type="caution">
    <text evidence="5">The sequence shown here is derived from an EMBL/GenBank/DDBJ whole genome shotgun (WGS) entry which is preliminary data.</text>
</comment>
<name>A0A0F0LQI9_9MICO</name>
<reference evidence="5 6" key="1">
    <citation type="submission" date="2015-02" db="EMBL/GenBank/DDBJ databases">
        <title>Draft genome sequences of ten Microbacterium spp. with emphasis on heavy metal contaminated environments.</title>
        <authorList>
            <person name="Corretto E."/>
        </authorList>
    </citation>
    <scope>NUCLEOTIDE SEQUENCE [LARGE SCALE GENOMIC DNA]</scope>
    <source>
        <strain evidence="5 6">ARN176</strain>
    </source>
</reference>
<dbReference type="InterPro" id="IPR025736">
    <property type="entry name" value="PucR_C-HTH_dom"/>
</dbReference>
<dbReference type="InterPro" id="IPR042070">
    <property type="entry name" value="PucR_C-HTH_sf"/>
</dbReference>
<feature type="domain" description="PucR C-terminal helix-turn-helix" evidence="2">
    <location>
        <begin position="317"/>
        <end position="367"/>
    </location>
</feature>
<dbReference type="AlphaFoldDB" id="A0A0F0LQI9"/>
<evidence type="ECO:0000259" key="2">
    <source>
        <dbReference type="Pfam" id="PF13556"/>
    </source>
</evidence>
<dbReference type="InterPro" id="IPR025751">
    <property type="entry name" value="RsbRD_N_dom"/>
</dbReference>
<gene>
    <name evidence="5" type="ORF">RS86_00795</name>
</gene>
<keyword evidence="6" id="KW-1185">Reference proteome</keyword>
<dbReference type="Pfam" id="PF13556">
    <property type="entry name" value="HTH_30"/>
    <property type="match status" value="1"/>
</dbReference>
<evidence type="ECO:0008006" key="7">
    <source>
        <dbReference type="Google" id="ProtNLM"/>
    </source>
</evidence>
<dbReference type="RefSeq" id="WP_052680060.1">
    <property type="nucleotide sequence ID" value="NZ_JYIX01000027.1"/>
</dbReference>
<dbReference type="Gene3D" id="1.10.10.2840">
    <property type="entry name" value="PucR C-terminal helix-turn-helix domain"/>
    <property type="match status" value="1"/>
</dbReference>
<dbReference type="InterPro" id="IPR041522">
    <property type="entry name" value="CdaR_GGDEF"/>
</dbReference>
<dbReference type="PANTHER" id="PTHR33744">
    <property type="entry name" value="CARBOHYDRATE DIACID REGULATOR"/>
    <property type="match status" value="1"/>
</dbReference>
<evidence type="ECO:0000313" key="6">
    <source>
        <dbReference type="Proteomes" id="UP000033740"/>
    </source>
</evidence>
<proteinExistence type="inferred from homology"/>
<feature type="domain" description="CdaR GGDEF-like" evidence="4">
    <location>
        <begin position="164"/>
        <end position="275"/>
    </location>
</feature>
<organism evidence="5 6">
    <name type="scientific">Microbacterium azadirachtae</name>
    <dbReference type="NCBI Taxonomy" id="582680"/>
    <lineage>
        <taxon>Bacteria</taxon>
        <taxon>Bacillati</taxon>
        <taxon>Actinomycetota</taxon>
        <taxon>Actinomycetes</taxon>
        <taxon>Micrococcales</taxon>
        <taxon>Microbacteriaceae</taxon>
        <taxon>Microbacterium</taxon>
    </lineage>
</organism>
<feature type="domain" description="RsbT co-antagonist protein RsbRD N-terminal" evidence="3">
    <location>
        <begin position="21"/>
        <end position="141"/>
    </location>
</feature>
<evidence type="ECO:0000259" key="3">
    <source>
        <dbReference type="Pfam" id="PF14361"/>
    </source>
</evidence>
<dbReference type="Proteomes" id="UP000033740">
    <property type="component" value="Unassembled WGS sequence"/>
</dbReference>
<dbReference type="STRING" id="582680.RS86_00795"/>
<evidence type="ECO:0000313" key="5">
    <source>
        <dbReference type="EMBL" id="KJL34540.1"/>
    </source>
</evidence>
<dbReference type="Pfam" id="PF14361">
    <property type="entry name" value="RsbRD_N"/>
    <property type="match status" value="1"/>
</dbReference>
<accession>A0A0F0LQI9</accession>
<comment type="similarity">
    <text evidence="1">Belongs to the CdaR family.</text>
</comment>
<protein>
    <recommendedName>
        <fullName evidence="7">PucR C-terminal helix-turn-helix domain-containing protein</fullName>
    </recommendedName>
</protein>
<dbReference type="Pfam" id="PF17853">
    <property type="entry name" value="GGDEF_2"/>
    <property type="match status" value="1"/>
</dbReference>
<dbReference type="InterPro" id="IPR051448">
    <property type="entry name" value="CdaR-like_regulators"/>
</dbReference>
<evidence type="ECO:0000256" key="1">
    <source>
        <dbReference type="ARBA" id="ARBA00006754"/>
    </source>
</evidence>
<dbReference type="EMBL" id="JYIX01000027">
    <property type="protein sequence ID" value="KJL34540.1"/>
    <property type="molecule type" value="Genomic_DNA"/>
</dbReference>
<dbReference type="PANTHER" id="PTHR33744:SF7">
    <property type="entry name" value="PUCR FAMILY TRANSCRIPTIONAL REGULATOR"/>
    <property type="match status" value="1"/>
</dbReference>
<evidence type="ECO:0000259" key="4">
    <source>
        <dbReference type="Pfam" id="PF17853"/>
    </source>
</evidence>